<sequence>MYKLLLVHNIVNLTILFLPLQNRELCQFVNVNLEVSIQKASWGSRTQWVQLAGHEGSVISNGRGSVLKQYSAHEARCLRELQSDRLSSYVPTYQGDVVLDGKCYIQMCDLLFNLASPSVMDCKMGQRTYVEDEVCQNADGLCLRPDLYIKMMEIDPLAPTAEEHFVRAVTKLRYMQWRESITSTTDYGFRIEAIKKSDDAAQRSFKQCRSWTQIRHLFMDFVRSDRLVVERYLSELIRLREALSSSEFFRQHELIGSSLLFAHDSLGSVHVWMIDFGKTIRLPRDVLIDHRTKWFLGNHEDGYLVGVDNLILLFRELLRATSDQALCYKNIV</sequence>
<evidence type="ECO:0000256" key="2">
    <source>
        <dbReference type="ARBA" id="ARBA00022679"/>
    </source>
</evidence>
<dbReference type="InterPro" id="IPR038286">
    <property type="entry name" value="IPK_sf"/>
</dbReference>
<dbReference type="EC" id="2.7.-.-" evidence="6"/>
<dbReference type="PANTHER" id="PTHR12400">
    <property type="entry name" value="INOSITOL POLYPHOSPHATE KINASE"/>
    <property type="match status" value="1"/>
</dbReference>
<comment type="caution">
    <text evidence="7">The sequence shown here is derived from an EMBL/GenBank/DDBJ whole genome shotgun (WGS) entry which is preliminary data.</text>
</comment>
<evidence type="ECO:0000256" key="6">
    <source>
        <dbReference type="RuleBase" id="RU363090"/>
    </source>
</evidence>
<dbReference type="AlphaFoldDB" id="A0A504YSB3"/>
<dbReference type="Gene3D" id="3.30.470.160">
    <property type="entry name" value="Inositol polyphosphate kinase"/>
    <property type="match status" value="1"/>
</dbReference>
<comment type="similarity">
    <text evidence="1 6">Belongs to the inositol phosphokinase (IPK) family.</text>
</comment>
<evidence type="ECO:0000256" key="1">
    <source>
        <dbReference type="ARBA" id="ARBA00007374"/>
    </source>
</evidence>
<evidence type="ECO:0000256" key="3">
    <source>
        <dbReference type="ARBA" id="ARBA00022741"/>
    </source>
</evidence>
<dbReference type="GO" id="GO:0032958">
    <property type="term" value="P:inositol phosphate biosynthetic process"/>
    <property type="evidence" value="ECO:0007669"/>
    <property type="project" value="InterPro"/>
</dbReference>
<dbReference type="GO" id="GO:0046854">
    <property type="term" value="P:phosphatidylinositol phosphate biosynthetic process"/>
    <property type="evidence" value="ECO:0007669"/>
    <property type="project" value="TreeGrafter"/>
</dbReference>
<dbReference type="OrthoDB" id="338650at2759"/>
<evidence type="ECO:0000256" key="5">
    <source>
        <dbReference type="ARBA" id="ARBA00022840"/>
    </source>
</evidence>
<dbReference type="PANTHER" id="PTHR12400:SF26">
    <property type="entry name" value="KINASE"/>
    <property type="match status" value="1"/>
</dbReference>
<dbReference type="Proteomes" id="UP000316759">
    <property type="component" value="Unassembled WGS sequence"/>
</dbReference>
<proteinExistence type="inferred from homology"/>
<organism evidence="7 8">
    <name type="scientific">Fasciola gigantica</name>
    <name type="common">Giant liver fluke</name>
    <dbReference type="NCBI Taxonomy" id="46835"/>
    <lineage>
        <taxon>Eukaryota</taxon>
        <taxon>Metazoa</taxon>
        <taxon>Spiralia</taxon>
        <taxon>Lophotrochozoa</taxon>
        <taxon>Platyhelminthes</taxon>
        <taxon>Trematoda</taxon>
        <taxon>Digenea</taxon>
        <taxon>Plagiorchiida</taxon>
        <taxon>Echinostomata</taxon>
        <taxon>Echinostomatoidea</taxon>
        <taxon>Fasciolidae</taxon>
        <taxon>Fasciola</taxon>
    </lineage>
</organism>
<gene>
    <name evidence="7" type="ORF">FGIG_00210</name>
</gene>
<keyword evidence="5" id="KW-0067">ATP-binding</keyword>
<dbReference type="GO" id="GO:0005737">
    <property type="term" value="C:cytoplasm"/>
    <property type="evidence" value="ECO:0007669"/>
    <property type="project" value="TreeGrafter"/>
</dbReference>
<name>A0A504YSB3_FASGI</name>
<dbReference type="Pfam" id="PF03770">
    <property type="entry name" value="IPK"/>
    <property type="match status" value="1"/>
</dbReference>
<protein>
    <recommendedName>
        <fullName evidence="6">Kinase</fullName>
        <ecNumber evidence="6">2.7.-.-</ecNumber>
    </recommendedName>
</protein>
<reference evidence="7 8" key="1">
    <citation type="submission" date="2019-04" db="EMBL/GenBank/DDBJ databases">
        <title>Annotation for the trematode Fasciola gigantica.</title>
        <authorList>
            <person name="Choi Y.-J."/>
        </authorList>
    </citation>
    <scope>NUCLEOTIDE SEQUENCE [LARGE SCALE GENOMIC DNA]</scope>
    <source>
        <strain evidence="7">Uganda_cow_1</strain>
    </source>
</reference>
<dbReference type="GO" id="GO:0000828">
    <property type="term" value="F:inositol hexakisphosphate kinase activity"/>
    <property type="evidence" value="ECO:0007669"/>
    <property type="project" value="TreeGrafter"/>
</dbReference>
<keyword evidence="3" id="KW-0547">Nucleotide-binding</keyword>
<dbReference type="GO" id="GO:0005634">
    <property type="term" value="C:nucleus"/>
    <property type="evidence" value="ECO:0007669"/>
    <property type="project" value="TreeGrafter"/>
</dbReference>
<dbReference type="EMBL" id="SUNJ01006100">
    <property type="protein sequence ID" value="TPP63086.1"/>
    <property type="molecule type" value="Genomic_DNA"/>
</dbReference>
<keyword evidence="2 6" id="KW-0808">Transferase</keyword>
<evidence type="ECO:0000313" key="7">
    <source>
        <dbReference type="EMBL" id="TPP63086.1"/>
    </source>
</evidence>
<keyword evidence="4 6" id="KW-0418">Kinase</keyword>
<dbReference type="InterPro" id="IPR005522">
    <property type="entry name" value="IPK"/>
</dbReference>
<dbReference type="GO" id="GO:0005524">
    <property type="term" value="F:ATP binding"/>
    <property type="evidence" value="ECO:0007669"/>
    <property type="project" value="UniProtKB-KW"/>
</dbReference>
<dbReference type="SUPFAM" id="SSF56104">
    <property type="entry name" value="SAICAR synthase-like"/>
    <property type="match status" value="1"/>
</dbReference>
<evidence type="ECO:0000313" key="8">
    <source>
        <dbReference type="Proteomes" id="UP000316759"/>
    </source>
</evidence>
<keyword evidence="8" id="KW-1185">Reference proteome</keyword>
<accession>A0A504YSB3</accession>
<dbReference type="FunFam" id="3.30.470.160:FF:000001">
    <property type="entry name" value="Kinase"/>
    <property type="match status" value="1"/>
</dbReference>
<evidence type="ECO:0000256" key="4">
    <source>
        <dbReference type="ARBA" id="ARBA00022777"/>
    </source>
</evidence>
<dbReference type="STRING" id="46835.A0A504YSB3"/>